<dbReference type="InterPro" id="IPR002931">
    <property type="entry name" value="Transglutaminase-like"/>
</dbReference>
<organism evidence="4 5">
    <name type="scientific">Rossellomorea vietnamensis</name>
    <dbReference type="NCBI Taxonomy" id="218284"/>
    <lineage>
        <taxon>Bacteria</taxon>
        <taxon>Bacillati</taxon>
        <taxon>Bacillota</taxon>
        <taxon>Bacilli</taxon>
        <taxon>Bacillales</taxon>
        <taxon>Bacillaceae</taxon>
        <taxon>Rossellomorea</taxon>
    </lineage>
</organism>
<evidence type="ECO:0000256" key="1">
    <source>
        <dbReference type="SAM" id="MobiDB-lite"/>
    </source>
</evidence>
<dbReference type="SMART" id="SM00460">
    <property type="entry name" value="TGc"/>
    <property type="match status" value="1"/>
</dbReference>
<dbReference type="Proteomes" id="UP000323317">
    <property type="component" value="Unassembled WGS sequence"/>
</dbReference>
<feature type="transmembrane region" description="Helical" evidence="2">
    <location>
        <begin position="60"/>
        <end position="78"/>
    </location>
</feature>
<feature type="transmembrane region" description="Helical" evidence="2">
    <location>
        <begin position="39"/>
        <end position="55"/>
    </location>
</feature>
<dbReference type="InterPro" id="IPR021878">
    <property type="entry name" value="TgpA_N"/>
</dbReference>
<evidence type="ECO:0000256" key="2">
    <source>
        <dbReference type="SAM" id="Phobius"/>
    </source>
</evidence>
<keyword evidence="2" id="KW-0472">Membrane</keyword>
<evidence type="ECO:0000259" key="3">
    <source>
        <dbReference type="SMART" id="SM00460"/>
    </source>
</evidence>
<keyword evidence="2" id="KW-0812">Transmembrane</keyword>
<accession>A0A5D4K654</accession>
<dbReference type="SUPFAM" id="SSF54001">
    <property type="entry name" value="Cysteine proteinases"/>
    <property type="match status" value="1"/>
</dbReference>
<dbReference type="AlphaFoldDB" id="A0A5D4K654"/>
<feature type="region of interest" description="Disordered" evidence="1">
    <location>
        <begin position="291"/>
        <end position="311"/>
    </location>
</feature>
<comment type="caution">
    <text evidence="4">The sequence shown here is derived from an EMBL/GenBank/DDBJ whole genome shotgun (WGS) entry which is preliminary data.</text>
</comment>
<dbReference type="InterPro" id="IPR038765">
    <property type="entry name" value="Papain-like_cys_pep_sf"/>
</dbReference>
<name>A0A5D4K654_9BACI</name>
<feature type="transmembrane region" description="Helical" evidence="2">
    <location>
        <begin position="620"/>
        <end position="637"/>
    </location>
</feature>
<dbReference type="RefSeq" id="WP_148948698.1">
    <property type="nucleotide sequence ID" value="NZ_VTEH01000026.1"/>
</dbReference>
<evidence type="ECO:0000313" key="4">
    <source>
        <dbReference type="EMBL" id="TYR72784.1"/>
    </source>
</evidence>
<feature type="region of interest" description="Disordered" evidence="1">
    <location>
        <begin position="569"/>
        <end position="599"/>
    </location>
</feature>
<feature type="transmembrane region" description="Helical" evidence="2">
    <location>
        <begin position="112"/>
        <end position="133"/>
    </location>
</feature>
<dbReference type="EMBL" id="VTEH01000026">
    <property type="protein sequence ID" value="TYR72784.1"/>
    <property type="molecule type" value="Genomic_DNA"/>
</dbReference>
<dbReference type="InterPro" id="IPR025403">
    <property type="entry name" value="TgpA-like_C"/>
</dbReference>
<dbReference type="Pfam" id="PF11992">
    <property type="entry name" value="TgpA_N"/>
    <property type="match status" value="1"/>
</dbReference>
<dbReference type="PANTHER" id="PTHR42736">
    <property type="entry name" value="PROTEIN-GLUTAMINE GAMMA-GLUTAMYLTRANSFERASE"/>
    <property type="match status" value="1"/>
</dbReference>
<gene>
    <name evidence="4" type="ORF">FZC79_21375</name>
</gene>
<keyword evidence="2" id="KW-1133">Transmembrane helix</keyword>
<feature type="domain" description="Transglutaminase-like" evidence="3">
    <location>
        <begin position="475"/>
        <end position="550"/>
    </location>
</feature>
<feature type="transmembrane region" description="Helical" evidence="2">
    <location>
        <begin position="196"/>
        <end position="217"/>
    </location>
</feature>
<feature type="transmembrane region" description="Helical" evidence="2">
    <location>
        <begin position="12"/>
        <end position="27"/>
    </location>
</feature>
<dbReference type="Pfam" id="PF01841">
    <property type="entry name" value="Transglut_core"/>
    <property type="match status" value="1"/>
</dbReference>
<dbReference type="PANTHER" id="PTHR42736:SF1">
    <property type="entry name" value="PROTEIN-GLUTAMINE GAMMA-GLUTAMYLTRANSFERASE"/>
    <property type="match status" value="1"/>
</dbReference>
<reference evidence="4 5" key="1">
    <citation type="submission" date="2019-08" db="EMBL/GenBank/DDBJ databases">
        <title>Bacillus genomes from the desert of Cuatro Cienegas, Coahuila.</title>
        <authorList>
            <person name="Olmedo-Alvarez G."/>
        </authorList>
    </citation>
    <scope>NUCLEOTIDE SEQUENCE [LARGE SCALE GENOMIC DNA]</scope>
    <source>
        <strain evidence="4 5">CH40_1T</strain>
    </source>
</reference>
<evidence type="ECO:0000313" key="5">
    <source>
        <dbReference type="Proteomes" id="UP000323317"/>
    </source>
</evidence>
<feature type="transmembrane region" description="Helical" evidence="2">
    <location>
        <begin position="140"/>
        <end position="159"/>
    </location>
</feature>
<sequence length="736" mass="85134">MNNGAQPMKFQRVLLYGLAFILLWEWLRPLNEVTDTGNIEYFVAFIFLSMVLYYFNMNKFLSFSIKTIFILFSLYHLYSKDTFLHPAEEMIRELWDNIGLTIGREWSMLSDMYRSLLFFILLWLMTYLIHYWLSVRKSMLLFYIMTIIYISLLDTFTSFDAKGAIIRVIILGFLLLGMLALLRLKDQESLRGSRLGAGRWMIPLVIMIGVSSVLAFAGPKIDPVWPDPVPYLKAFADDNDGVGSGVSKLGYGTDDSRLGGPFRGDPKTVFDADVVREHYWRIESKDIYTGQGWERTGTEESEESATFASGEEVPLNLTEADPEREPDSEVLKVREPYSHVVYPYGVSSFQGNEEGTFSISEDTTKITTLRDQEKVKLEEYSVQYRNPVYSLKGLESVSEESFSEETQPFLEKYTQLPEELPERVRELAETITADEENWYQKVRAIEGYFSEEGFVYEQTEVPVPEEGQDYVDQFLFETQMGYCDNYSTSMVVLVRALGIPARWVKGYTEGEYQRTVDTQYKTYKVTNNNAHSWVEVYFPGEGWVQFEPTVGFTGSTIVNYDYELPETDETAAVPAPEPETPEKDMTPEDEEASGSNSSSFSLAGLWEDTVNSVKDHWEKILLVILAITIIGYGVFLVRRRWLPYILIPYYKFKKDEDTFPKAYLALLDQLKRYGLEMDEGQTLRAYSRYVDSFFGSREMTSLTDKYERTLYGQKLTEHDWNQLQELWENLIKRTTG</sequence>
<protein>
    <submittedName>
        <fullName evidence="4">DUF4129 domain-containing protein</fullName>
    </submittedName>
</protein>
<dbReference type="Gene3D" id="3.10.620.30">
    <property type="match status" value="1"/>
</dbReference>
<dbReference type="InterPro" id="IPR052901">
    <property type="entry name" value="Bact_TGase-like"/>
</dbReference>
<feature type="transmembrane region" description="Helical" evidence="2">
    <location>
        <begin position="165"/>
        <end position="184"/>
    </location>
</feature>
<proteinExistence type="predicted"/>
<dbReference type="Pfam" id="PF13559">
    <property type="entry name" value="DUF4129"/>
    <property type="match status" value="1"/>
</dbReference>